<feature type="domain" description="DUF305" evidence="2">
    <location>
        <begin position="64"/>
        <end position="131"/>
    </location>
</feature>
<dbReference type="PANTHER" id="PTHR36933">
    <property type="entry name" value="SLL0788 PROTEIN"/>
    <property type="match status" value="1"/>
</dbReference>
<name>A0ABT1W661_9PROT</name>
<reference evidence="3 4" key="1">
    <citation type="submission" date="2022-06" db="EMBL/GenBank/DDBJ databases">
        <title>Endosaccharibacter gen. nov., sp. nov., endophytic bacteria isolated from sugarcane.</title>
        <authorList>
            <person name="Pitiwittayakul N."/>
            <person name="Yukphan P."/>
            <person name="Charoenyingcharoen P."/>
            <person name="Tanasupawat S."/>
        </authorList>
    </citation>
    <scope>NUCLEOTIDE SEQUENCE [LARGE SCALE GENOMIC DNA]</scope>
    <source>
        <strain evidence="3 4">KSS8</strain>
    </source>
</reference>
<gene>
    <name evidence="3" type="ORF">NFI95_07780</name>
</gene>
<evidence type="ECO:0000259" key="2">
    <source>
        <dbReference type="Pfam" id="PF03713"/>
    </source>
</evidence>
<dbReference type="InterPro" id="IPR012347">
    <property type="entry name" value="Ferritin-like"/>
</dbReference>
<evidence type="ECO:0000256" key="1">
    <source>
        <dbReference type="SAM" id="SignalP"/>
    </source>
</evidence>
<sequence length="138" mass="14675">MPRFPFRPGASLVLLLGMAGTAMANPGMNGMGNMVPGSADEQMREGMQHMQQDMQGAVMTGDPDHDFVVMMLPHHIGAVDMAKVELAHGQDPALLKLARGIVAAQDREIAFMKAWLAKHPADKPMAGAAMGGQTMATH</sequence>
<dbReference type="Gene3D" id="1.20.1260.10">
    <property type="match status" value="1"/>
</dbReference>
<evidence type="ECO:0000313" key="4">
    <source>
        <dbReference type="Proteomes" id="UP001524587"/>
    </source>
</evidence>
<feature type="chain" id="PRO_5045566646" evidence="1">
    <location>
        <begin position="25"/>
        <end position="138"/>
    </location>
</feature>
<comment type="caution">
    <text evidence="3">The sequence shown here is derived from an EMBL/GenBank/DDBJ whole genome shotgun (WGS) entry which is preliminary data.</text>
</comment>
<organism evidence="3 4">
    <name type="scientific">Endosaccharibacter trunci</name>
    <dbReference type="NCBI Taxonomy" id="2812733"/>
    <lineage>
        <taxon>Bacteria</taxon>
        <taxon>Pseudomonadati</taxon>
        <taxon>Pseudomonadota</taxon>
        <taxon>Alphaproteobacteria</taxon>
        <taxon>Acetobacterales</taxon>
        <taxon>Acetobacteraceae</taxon>
        <taxon>Endosaccharibacter</taxon>
    </lineage>
</organism>
<dbReference type="Pfam" id="PF03713">
    <property type="entry name" value="DUF305"/>
    <property type="match status" value="1"/>
</dbReference>
<proteinExistence type="predicted"/>
<keyword evidence="4" id="KW-1185">Reference proteome</keyword>
<dbReference type="RefSeq" id="WP_422863822.1">
    <property type="nucleotide sequence ID" value="NZ_JAMSKV010000005.1"/>
</dbReference>
<dbReference type="Proteomes" id="UP001524587">
    <property type="component" value="Unassembled WGS sequence"/>
</dbReference>
<dbReference type="PANTHER" id="PTHR36933:SF1">
    <property type="entry name" value="SLL0788 PROTEIN"/>
    <property type="match status" value="1"/>
</dbReference>
<keyword evidence="1" id="KW-0732">Signal</keyword>
<evidence type="ECO:0000313" key="3">
    <source>
        <dbReference type="EMBL" id="MCQ8278349.1"/>
    </source>
</evidence>
<dbReference type="EMBL" id="JAMSKV010000005">
    <property type="protein sequence ID" value="MCQ8278349.1"/>
    <property type="molecule type" value="Genomic_DNA"/>
</dbReference>
<dbReference type="InterPro" id="IPR005183">
    <property type="entry name" value="DUF305_CopM-like"/>
</dbReference>
<accession>A0ABT1W661</accession>
<protein>
    <submittedName>
        <fullName evidence="3">DUF305 domain-containing protein</fullName>
    </submittedName>
</protein>
<feature type="signal peptide" evidence="1">
    <location>
        <begin position="1"/>
        <end position="24"/>
    </location>
</feature>